<keyword evidence="4" id="KW-0456">Lyase</keyword>
<dbReference type="Pfam" id="PF00278">
    <property type="entry name" value="Orn_DAP_Arg_deC"/>
    <property type="match status" value="1"/>
</dbReference>
<evidence type="ECO:0000313" key="7">
    <source>
        <dbReference type="Proteomes" id="UP001595457"/>
    </source>
</evidence>
<dbReference type="InterPro" id="IPR002986">
    <property type="entry name" value="DAP_deCOOHase_LysA"/>
</dbReference>
<dbReference type="SUPFAM" id="SSF50621">
    <property type="entry name" value="Alanine racemase C-terminal domain-like"/>
    <property type="match status" value="1"/>
</dbReference>
<dbReference type="InterPro" id="IPR022643">
    <property type="entry name" value="De-COase2_C"/>
</dbReference>
<dbReference type="InterPro" id="IPR029066">
    <property type="entry name" value="PLP-binding_barrel"/>
</dbReference>
<dbReference type="PANTHER" id="PTHR43727">
    <property type="entry name" value="DIAMINOPIMELATE DECARBOXYLASE"/>
    <property type="match status" value="1"/>
</dbReference>
<dbReference type="RefSeq" id="WP_377814861.1">
    <property type="nucleotide sequence ID" value="NZ_JBHRSJ010000029.1"/>
</dbReference>
<reference evidence="7" key="1">
    <citation type="journal article" date="2019" name="Int. J. Syst. Evol. Microbiol.">
        <title>The Global Catalogue of Microorganisms (GCM) 10K type strain sequencing project: providing services to taxonomists for standard genome sequencing and annotation.</title>
        <authorList>
            <consortium name="The Broad Institute Genomics Platform"/>
            <consortium name="The Broad Institute Genome Sequencing Center for Infectious Disease"/>
            <person name="Wu L."/>
            <person name="Ma J."/>
        </authorList>
    </citation>
    <scope>NUCLEOTIDE SEQUENCE [LARGE SCALE GENOMIC DNA]</scope>
    <source>
        <strain evidence="7">KCTC 62195</strain>
    </source>
</reference>
<name>A0ABV7AVB0_9GAMM</name>
<dbReference type="EMBL" id="JBHRSJ010000029">
    <property type="protein sequence ID" value="MFC2973186.1"/>
    <property type="molecule type" value="Genomic_DNA"/>
</dbReference>
<evidence type="ECO:0000256" key="4">
    <source>
        <dbReference type="ARBA" id="ARBA00023239"/>
    </source>
</evidence>
<accession>A0ABV7AVB0</accession>
<proteinExistence type="predicted"/>
<sequence>LFEPGRSLVANAGVLLTRVEYLKHTEHKDFAIVDAAMNDLIRPALYQAWMDIVPVTPHGGEVCSYDVVGPICETGDFLAKDRELALVEGDLLAVRSAGAYGFVMSSNYNTRGRAAEVLVDGEQAHLVRRRETLEELYAGESLLPE</sequence>
<evidence type="ECO:0000256" key="2">
    <source>
        <dbReference type="ARBA" id="ARBA00022793"/>
    </source>
</evidence>
<evidence type="ECO:0000259" key="5">
    <source>
        <dbReference type="Pfam" id="PF00278"/>
    </source>
</evidence>
<feature type="domain" description="Orn/DAP/Arg decarboxylase 2 C-terminal" evidence="5">
    <location>
        <begin position="11"/>
        <end position="98"/>
    </location>
</feature>
<comment type="cofactor">
    <cofactor evidence="1">
        <name>pyridoxal 5'-phosphate</name>
        <dbReference type="ChEBI" id="CHEBI:597326"/>
    </cofactor>
</comment>
<dbReference type="PRINTS" id="PR01181">
    <property type="entry name" value="DAPDCRBXLASE"/>
</dbReference>
<keyword evidence="7" id="KW-1185">Reference proteome</keyword>
<comment type="caution">
    <text evidence="6">The sequence shown here is derived from an EMBL/GenBank/DDBJ whole genome shotgun (WGS) entry which is preliminary data.</text>
</comment>
<protein>
    <submittedName>
        <fullName evidence="6">Diaminopimelate decarboxylase family protein</fullName>
    </submittedName>
</protein>
<evidence type="ECO:0000313" key="6">
    <source>
        <dbReference type="EMBL" id="MFC2973186.1"/>
    </source>
</evidence>
<dbReference type="Proteomes" id="UP001595457">
    <property type="component" value="Unassembled WGS sequence"/>
</dbReference>
<dbReference type="Gene3D" id="2.40.37.10">
    <property type="entry name" value="Lyase, Ornithine Decarboxylase, Chain A, domain 1"/>
    <property type="match status" value="1"/>
</dbReference>
<feature type="non-terminal residue" evidence="6">
    <location>
        <position position="1"/>
    </location>
</feature>
<keyword evidence="2" id="KW-0210">Decarboxylase</keyword>
<evidence type="ECO:0000256" key="1">
    <source>
        <dbReference type="ARBA" id="ARBA00001933"/>
    </source>
</evidence>
<gene>
    <name evidence="6" type="ORF">ACFOJE_13300</name>
</gene>
<dbReference type="InterPro" id="IPR009006">
    <property type="entry name" value="Ala_racemase/Decarboxylase_C"/>
</dbReference>
<dbReference type="Gene3D" id="3.20.20.10">
    <property type="entry name" value="Alanine racemase"/>
    <property type="match status" value="1"/>
</dbReference>
<keyword evidence="3" id="KW-0663">Pyridoxal phosphate</keyword>
<organism evidence="6 7">
    <name type="scientific">Azotobacter bryophylli</name>
    <dbReference type="NCBI Taxonomy" id="1986537"/>
    <lineage>
        <taxon>Bacteria</taxon>
        <taxon>Pseudomonadati</taxon>
        <taxon>Pseudomonadota</taxon>
        <taxon>Gammaproteobacteria</taxon>
        <taxon>Pseudomonadales</taxon>
        <taxon>Pseudomonadaceae</taxon>
        <taxon>Azotobacter</taxon>
    </lineage>
</organism>
<dbReference type="PANTHER" id="PTHR43727:SF2">
    <property type="entry name" value="GROUP IV DECARBOXYLASE"/>
    <property type="match status" value="1"/>
</dbReference>
<evidence type="ECO:0000256" key="3">
    <source>
        <dbReference type="ARBA" id="ARBA00022898"/>
    </source>
</evidence>